<evidence type="ECO:0008006" key="3">
    <source>
        <dbReference type="Google" id="ProtNLM"/>
    </source>
</evidence>
<accession>A0A158EEF6</accession>
<evidence type="ECO:0000313" key="1">
    <source>
        <dbReference type="EMBL" id="SAL05153.1"/>
    </source>
</evidence>
<dbReference type="Proteomes" id="UP000071859">
    <property type="component" value="Unassembled WGS sequence"/>
</dbReference>
<reference evidence="1" key="1">
    <citation type="submission" date="2016-01" db="EMBL/GenBank/DDBJ databases">
        <authorList>
            <person name="Peeters C."/>
        </authorList>
    </citation>
    <scope>NUCLEOTIDE SEQUENCE</scope>
    <source>
        <strain evidence="1">LMG 29321</strain>
    </source>
</reference>
<comment type="caution">
    <text evidence="1">The sequence shown here is derived from an EMBL/GenBank/DDBJ whole genome shotgun (WGS) entry which is preliminary data.</text>
</comment>
<dbReference type="EMBL" id="FCOX02000075">
    <property type="protein sequence ID" value="SAL05153.1"/>
    <property type="molecule type" value="Genomic_DNA"/>
</dbReference>
<dbReference type="RefSeq" id="WP_062611472.1">
    <property type="nucleotide sequence ID" value="NZ_FCOX02000075.1"/>
</dbReference>
<name>A0A158EEF6_9BURK</name>
<gene>
    <name evidence="1" type="ORF">AWB78_07327</name>
</gene>
<protein>
    <recommendedName>
        <fullName evidence="3">PD-(D/E)XK nuclease superfamily protein</fullName>
    </recommendedName>
</protein>
<proteinExistence type="predicted"/>
<sequence length="242" mass="26940">MSMRPLSKSRLMAYRQCERRLWLEWHRNDLREDSAMTQVSFRNGHEVGALAQRIYDPQGEGVAIDLRSEGVGNALARTASLMRTRQPVFEAGFSSEGALAFADVMLPVGTPERSAWRMVEVKSSTGLKDYYFDDVAVQAFIARSAGVPLESVALAHIDRDWVYQGDGDYRGLLVERDVTRHAFARGREVRGWIRRAQAVVQQTTEPAISTGRHCETPYACGFARALPTERAAHRPSGALASA</sequence>
<organism evidence="1 2">
    <name type="scientific">Caballeronia calidae</name>
    <dbReference type="NCBI Taxonomy" id="1777139"/>
    <lineage>
        <taxon>Bacteria</taxon>
        <taxon>Pseudomonadati</taxon>
        <taxon>Pseudomonadota</taxon>
        <taxon>Betaproteobacteria</taxon>
        <taxon>Burkholderiales</taxon>
        <taxon>Burkholderiaceae</taxon>
        <taxon>Caballeronia</taxon>
    </lineage>
</organism>
<dbReference type="AlphaFoldDB" id="A0A158EEF6"/>
<evidence type="ECO:0000313" key="2">
    <source>
        <dbReference type="Proteomes" id="UP000071859"/>
    </source>
</evidence>
<keyword evidence="2" id="KW-1185">Reference proteome</keyword>